<gene>
    <name evidence="1" type="ORF">QYF49_22675</name>
</gene>
<sequence length="81" mass="8945">MDLITASSGQINGWINENTSEVEEMNEFFNDILSNSEESRKQSNSVGGKIQDIAKIIKEMEHAVAQIAHSAENLSESTYAL</sequence>
<name>A0ABT8ED05_9BACL</name>
<dbReference type="Proteomes" id="UP001168694">
    <property type="component" value="Unassembled WGS sequence"/>
</dbReference>
<dbReference type="EMBL" id="JAUHLN010000006">
    <property type="protein sequence ID" value="MDN4075771.1"/>
    <property type="molecule type" value="Genomic_DNA"/>
</dbReference>
<keyword evidence="2" id="KW-1185">Reference proteome</keyword>
<evidence type="ECO:0008006" key="3">
    <source>
        <dbReference type="Google" id="ProtNLM"/>
    </source>
</evidence>
<dbReference type="RefSeq" id="WP_290401870.1">
    <property type="nucleotide sequence ID" value="NZ_JAUHLN010000006.1"/>
</dbReference>
<accession>A0ABT8ED05</accession>
<dbReference type="SUPFAM" id="SSF58104">
    <property type="entry name" value="Methyl-accepting chemotaxis protein (MCP) signaling domain"/>
    <property type="match status" value="1"/>
</dbReference>
<evidence type="ECO:0000313" key="1">
    <source>
        <dbReference type="EMBL" id="MDN4075771.1"/>
    </source>
</evidence>
<dbReference type="Gene3D" id="1.10.287.950">
    <property type="entry name" value="Methyl-accepting chemotaxis protein"/>
    <property type="match status" value="1"/>
</dbReference>
<organism evidence="1 2">
    <name type="scientific">Fictibacillus terranigra</name>
    <dbReference type="NCBI Taxonomy" id="3058424"/>
    <lineage>
        <taxon>Bacteria</taxon>
        <taxon>Bacillati</taxon>
        <taxon>Bacillota</taxon>
        <taxon>Bacilli</taxon>
        <taxon>Bacillales</taxon>
        <taxon>Fictibacillaceae</taxon>
        <taxon>Fictibacillus</taxon>
    </lineage>
</organism>
<proteinExistence type="predicted"/>
<protein>
    <recommendedName>
        <fullName evidence="3">Methyl-accepting chemotaxis protein</fullName>
    </recommendedName>
</protein>
<comment type="caution">
    <text evidence="1">The sequence shown here is derived from an EMBL/GenBank/DDBJ whole genome shotgun (WGS) entry which is preliminary data.</text>
</comment>
<evidence type="ECO:0000313" key="2">
    <source>
        <dbReference type="Proteomes" id="UP001168694"/>
    </source>
</evidence>
<reference evidence="1" key="1">
    <citation type="submission" date="2023-06" db="EMBL/GenBank/DDBJ databases">
        <title>Draft Genome Sequences of Representative Paenibacillus Polymyxa, Bacillus cereus, Fictibacillus sp., and Brevibacillus agri Strains Isolated from Amazonian Dark Earth.</title>
        <authorList>
            <person name="Pellegrinetti T.A."/>
            <person name="Cunha I.C.M."/>
            <person name="Chaves M.G."/>
            <person name="Freitas A.S."/>
            <person name="Silva A.V.R."/>
            <person name="Tsai S.M."/>
            <person name="Mendes L.W."/>
        </authorList>
    </citation>
    <scope>NUCLEOTIDE SEQUENCE</scope>
    <source>
        <strain evidence="1">CENA-BCM004</strain>
    </source>
</reference>